<dbReference type="PANTHER" id="PTHR43591">
    <property type="entry name" value="METHYLTRANSFERASE"/>
    <property type="match status" value="1"/>
</dbReference>
<keyword evidence="4" id="KW-1185">Reference proteome</keyword>
<feature type="region of interest" description="Disordered" evidence="1">
    <location>
        <begin position="1"/>
        <end position="23"/>
    </location>
</feature>
<evidence type="ECO:0000256" key="1">
    <source>
        <dbReference type="SAM" id="MobiDB-lite"/>
    </source>
</evidence>
<name>A0A2W7I118_9PROT</name>
<evidence type="ECO:0000313" key="3">
    <source>
        <dbReference type="EMBL" id="PZW39849.1"/>
    </source>
</evidence>
<reference evidence="3 4" key="1">
    <citation type="submission" date="2018-06" db="EMBL/GenBank/DDBJ databases">
        <title>Genomic Encyclopedia of Archaeal and Bacterial Type Strains, Phase II (KMG-II): from individual species to whole genera.</title>
        <authorList>
            <person name="Goeker M."/>
        </authorList>
    </citation>
    <scope>NUCLEOTIDE SEQUENCE [LARGE SCALE GENOMIC DNA]</scope>
    <source>
        <strain evidence="3 4">DSM 24525</strain>
    </source>
</reference>
<dbReference type="InterPro" id="IPR013216">
    <property type="entry name" value="Methyltransf_11"/>
</dbReference>
<dbReference type="AlphaFoldDB" id="A0A2W7I118"/>
<comment type="caution">
    <text evidence="3">The sequence shown here is derived from an EMBL/GenBank/DDBJ whole genome shotgun (WGS) entry which is preliminary data.</text>
</comment>
<keyword evidence="3" id="KW-0489">Methyltransferase</keyword>
<dbReference type="GO" id="GO:0032259">
    <property type="term" value="P:methylation"/>
    <property type="evidence" value="ECO:0007669"/>
    <property type="project" value="UniProtKB-KW"/>
</dbReference>
<dbReference type="Proteomes" id="UP000249688">
    <property type="component" value="Unassembled WGS sequence"/>
</dbReference>
<dbReference type="PANTHER" id="PTHR43591:SF24">
    <property type="entry name" value="2-METHOXY-6-POLYPRENYL-1,4-BENZOQUINOL METHYLASE, MITOCHONDRIAL"/>
    <property type="match status" value="1"/>
</dbReference>
<dbReference type="Gene3D" id="3.40.50.150">
    <property type="entry name" value="Vaccinia Virus protein VP39"/>
    <property type="match status" value="1"/>
</dbReference>
<keyword evidence="3" id="KW-0808">Transferase</keyword>
<dbReference type="InterPro" id="IPR029063">
    <property type="entry name" value="SAM-dependent_MTases_sf"/>
</dbReference>
<dbReference type="GO" id="GO:0008757">
    <property type="term" value="F:S-adenosylmethionine-dependent methyltransferase activity"/>
    <property type="evidence" value="ECO:0007669"/>
    <property type="project" value="InterPro"/>
</dbReference>
<protein>
    <submittedName>
        <fullName evidence="3">Methyltransferase family protein</fullName>
    </submittedName>
</protein>
<dbReference type="CDD" id="cd02440">
    <property type="entry name" value="AdoMet_MTases"/>
    <property type="match status" value="1"/>
</dbReference>
<organism evidence="3 4">
    <name type="scientific">Humitalea rosea</name>
    <dbReference type="NCBI Taxonomy" id="990373"/>
    <lineage>
        <taxon>Bacteria</taxon>
        <taxon>Pseudomonadati</taxon>
        <taxon>Pseudomonadota</taxon>
        <taxon>Alphaproteobacteria</taxon>
        <taxon>Acetobacterales</taxon>
        <taxon>Roseomonadaceae</taxon>
        <taxon>Humitalea</taxon>
    </lineage>
</organism>
<proteinExistence type="predicted"/>
<dbReference type="EMBL" id="QKYU01000027">
    <property type="protein sequence ID" value="PZW39849.1"/>
    <property type="molecule type" value="Genomic_DNA"/>
</dbReference>
<evidence type="ECO:0000259" key="2">
    <source>
        <dbReference type="Pfam" id="PF08241"/>
    </source>
</evidence>
<evidence type="ECO:0000313" key="4">
    <source>
        <dbReference type="Proteomes" id="UP000249688"/>
    </source>
</evidence>
<dbReference type="Pfam" id="PF08241">
    <property type="entry name" value="Methyltransf_11"/>
    <property type="match status" value="1"/>
</dbReference>
<feature type="domain" description="Methyltransferase type 11" evidence="2">
    <location>
        <begin position="69"/>
        <end position="160"/>
    </location>
</feature>
<dbReference type="SUPFAM" id="SSF53335">
    <property type="entry name" value="S-adenosyl-L-methionine-dependent methyltransferases"/>
    <property type="match status" value="1"/>
</dbReference>
<gene>
    <name evidence="3" type="ORF">C8P66_12752</name>
</gene>
<accession>A0A2W7I118</accession>
<sequence>MIAAAAAPPRPHPRLAAATRGCHTDGQMDAPEYDLMDAVEDRMWWYRAVHARVLDALAARPGPPGRPWLDAGCGTGGLLVRLMGLGRDLAGLEWNPRAAARAAEKSGAPVVSGDVNALPFPDGHFAACASIDVLCHRGVDPTRALAELRRVLAPGGTLVLNLPAFDWLASAHDIRVHNARRSTRPGAEAMLRQAGFTDVRADYWNSLLLPLMVLQRKVLAREPDHTSDVGEFPPWLDASLFAATRAERLLARAGLRYPAGGSVLAIASRPLEA</sequence>